<comment type="caution">
    <text evidence="3">The sequence shown here is derived from an EMBL/GenBank/DDBJ whole genome shotgun (WGS) entry which is preliminary data.</text>
</comment>
<organism evidence="3 4">
    <name type="scientific">Penicillium capsulatum</name>
    <dbReference type="NCBI Taxonomy" id="69766"/>
    <lineage>
        <taxon>Eukaryota</taxon>
        <taxon>Fungi</taxon>
        <taxon>Dikarya</taxon>
        <taxon>Ascomycota</taxon>
        <taxon>Pezizomycotina</taxon>
        <taxon>Eurotiomycetes</taxon>
        <taxon>Eurotiomycetidae</taxon>
        <taxon>Eurotiales</taxon>
        <taxon>Aspergillaceae</taxon>
        <taxon>Penicillium</taxon>
    </lineage>
</organism>
<name>A0A9W9I354_9EURO</name>
<keyword evidence="1" id="KW-0732">Signal</keyword>
<dbReference type="SUPFAM" id="SSF51322">
    <property type="entry name" value="Cyanovirin-N"/>
    <property type="match status" value="1"/>
</dbReference>
<reference evidence="3" key="1">
    <citation type="submission" date="2022-11" db="EMBL/GenBank/DDBJ databases">
        <authorList>
            <person name="Petersen C."/>
        </authorList>
    </citation>
    <scope>NUCLEOTIDE SEQUENCE</scope>
    <source>
        <strain evidence="3">IBT 21917</strain>
    </source>
</reference>
<sequence>MQLSLLLLSILLPSTLAASQDRFTETCDRTILVRNYDFWGSCLESEGKEFQTSYLDLRRCIVNDNGVLRPLVETPRVT</sequence>
<gene>
    <name evidence="3" type="ORF">N7492_006577</name>
</gene>
<feature type="domain" description="Cyanovirin-N" evidence="2">
    <location>
        <begin position="23"/>
        <end position="69"/>
    </location>
</feature>
<dbReference type="Pfam" id="PF08881">
    <property type="entry name" value="CVNH"/>
    <property type="match status" value="1"/>
</dbReference>
<feature type="signal peptide" evidence="1">
    <location>
        <begin position="1"/>
        <end position="17"/>
    </location>
</feature>
<dbReference type="InterPro" id="IPR036673">
    <property type="entry name" value="Cyanovirin-N_sf"/>
</dbReference>
<reference evidence="3" key="2">
    <citation type="journal article" date="2023" name="IMA Fungus">
        <title>Comparative genomic study of the Penicillium genus elucidates a diverse pangenome and 15 lateral gene transfer events.</title>
        <authorList>
            <person name="Petersen C."/>
            <person name="Sorensen T."/>
            <person name="Nielsen M.R."/>
            <person name="Sondergaard T.E."/>
            <person name="Sorensen J.L."/>
            <person name="Fitzpatrick D.A."/>
            <person name="Frisvad J.C."/>
            <person name="Nielsen K.L."/>
        </authorList>
    </citation>
    <scope>NUCLEOTIDE SEQUENCE</scope>
    <source>
        <strain evidence="3">IBT 21917</strain>
    </source>
</reference>
<accession>A0A9W9I354</accession>
<dbReference type="EMBL" id="JAPQKO010000005">
    <property type="protein sequence ID" value="KAJ5161185.1"/>
    <property type="molecule type" value="Genomic_DNA"/>
</dbReference>
<feature type="chain" id="PRO_5040962218" description="Cyanovirin-N domain-containing protein" evidence="1">
    <location>
        <begin position="18"/>
        <end position="78"/>
    </location>
</feature>
<evidence type="ECO:0000256" key="1">
    <source>
        <dbReference type="SAM" id="SignalP"/>
    </source>
</evidence>
<dbReference type="InterPro" id="IPR011058">
    <property type="entry name" value="Cyanovirin-N"/>
</dbReference>
<evidence type="ECO:0000259" key="2">
    <source>
        <dbReference type="Pfam" id="PF08881"/>
    </source>
</evidence>
<proteinExistence type="predicted"/>
<evidence type="ECO:0000313" key="4">
    <source>
        <dbReference type="Proteomes" id="UP001146351"/>
    </source>
</evidence>
<dbReference type="AlphaFoldDB" id="A0A9W9I354"/>
<evidence type="ECO:0000313" key="3">
    <source>
        <dbReference type="EMBL" id="KAJ5161185.1"/>
    </source>
</evidence>
<dbReference type="Proteomes" id="UP001146351">
    <property type="component" value="Unassembled WGS sequence"/>
</dbReference>
<keyword evidence="4" id="KW-1185">Reference proteome</keyword>
<dbReference type="Gene3D" id="2.30.60.10">
    <property type="entry name" value="Cyanovirin-N"/>
    <property type="match status" value="1"/>
</dbReference>
<protein>
    <recommendedName>
        <fullName evidence="2">Cyanovirin-N domain-containing protein</fullName>
    </recommendedName>
</protein>